<evidence type="ECO:0000313" key="2">
    <source>
        <dbReference type="EMBL" id="QBE61611.1"/>
    </source>
</evidence>
<accession>A0A4P6KRB9</accession>
<dbReference type="Proteomes" id="UP000290637">
    <property type="component" value="Chromosome"/>
</dbReference>
<dbReference type="RefSeq" id="WP_130184748.1">
    <property type="nucleotide sequence ID" value="NZ_CP035913.1"/>
</dbReference>
<proteinExistence type="predicted"/>
<evidence type="ECO:0000256" key="1">
    <source>
        <dbReference type="SAM" id="Phobius"/>
    </source>
</evidence>
<organism evidence="2 3">
    <name type="scientific">Pseudoduganella lutea</name>
    <dbReference type="NCBI Taxonomy" id="321985"/>
    <lineage>
        <taxon>Bacteria</taxon>
        <taxon>Pseudomonadati</taxon>
        <taxon>Pseudomonadota</taxon>
        <taxon>Betaproteobacteria</taxon>
        <taxon>Burkholderiales</taxon>
        <taxon>Oxalobacteraceae</taxon>
        <taxon>Telluria group</taxon>
        <taxon>Pseudoduganella</taxon>
    </lineage>
</organism>
<keyword evidence="1" id="KW-1133">Transmembrane helix</keyword>
<keyword evidence="1" id="KW-0812">Transmembrane</keyword>
<evidence type="ECO:0000313" key="3">
    <source>
        <dbReference type="Proteomes" id="UP000290637"/>
    </source>
</evidence>
<feature type="transmembrane region" description="Helical" evidence="1">
    <location>
        <begin position="47"/>
        <end position="70"/>
    </location>
</feature>
<reference evidence="2 3" key="1">
    <citation type="submission" date="2019-02" db="EMBL/GenBank/DDBJ databases">
        <title>Draft Genome Sequences of Six Type Strains of the Genus Massilia.</title>
        <authorList>
            <person name="Miess H."/>
            <person name="Frediansyhah A."/>
            <person name="Gross H."/>
        </authorList>
    </citation>
    <scope>NUCLEOTIDE SEQUENCE [LARGE SCALE GENOMIC DNA]</scope>
    <source>
        <strain evidence="2 3">DSM 17473</strain>
    </source>
</reference>
<protein>
    <submittedName>
        <fullName evidence="2">Uncharacterized protein</fullName>
    </submittedName>
</protein>
<gene>
    <name evidence="2" type="ORF">EWM63_00140</name>
</gene>
<name>A0A4P6KRB9_9BURK</name>
<dbReference type="EMBL" id="CP035913">
    <property type="protein sequence ID" value="QBE61611.1"/>
    <property type="molecule type" value="Genomic_DNA"/>
</dbReference>
<keyword evidence="3" id="KW-1185">Reference proteome</keyword>
<dbReference type="KEGG" id="plue:EWM63_00140"/>
<dbReference type="AlphaFoldDB" id="A0A4P6KRB9"/>
<sequence>MHNPLVAHACAAPPATVPAALRTASGPLARTVFRTVSRWSAATVRRCLALFAALLPALLLAAVGGTAHALPDLADHVAIAVDTPVPGTANVSDSVVTVTNTSTMPIAAPFTLTIARSMTPGVAVAYPTSLDHAGLAGIAVPLPLGVLEPGAQVSVPVRFANPQRRQFTFEARATGTLLAPETAVPLEVTVYHFSGDPANPRGAPAGAGVGIVVDGVLRARTDANGRAALLVPATLQAITARLAPVSTGIARLALVPGMAHSTDIVLTDGGQVYADATLRFDAVMQSLLPAGQRTLTGRFIAPDGSTVRLAHLGSVELRDADRDDEDQNVTGKFVLNADGTVYCRDTAVLQARAANGHAMVVVTGTDALGNVYRGAVNMVQASVVPKGMLAPPVAEPGLDLAGITVTGTSTRKGKTVAVYTAVADAAGNFTLPAAPQQGLSLSAHAVRNGRHYTAASVIDPGRAATFRLPLHGGAELRRAQPDPDATAASINIMRDWGDPDVNSSTMIVPRGTQHVTLSYLSSAAPDDMDAVRDVRVVAGPAGTPLYGAAHHYASHPYDYAQATYMSMLVARQLDVAALAADGPLELTLYANLSGAWKGRQRIEATLGAGTPLILESATIGDDFHITHGRRHISMPEPGEANLIQRRVRLAVRKSAGMEITNVKVDLANQYMAEYELNYGLLTVLDAPPGPDVVVDGSTIDTVVSFTAPHGHDLRALDYRMVMHYQVTVTARAPDGTEAKATGLVTGIWPLWRAPAGLARYGLREAGGDDWVSGATHDWLVAHADAVTAIDDCAGEHGTDLGHPSHGSGNEFDMYHFYTFPGADPESGTSNYRQLVARILDLPLLRSSDPEQSAAGKAAAAQVQAWIRASRSGIDKLYRAGVAQVGYILGGPDAAGIGGMDWGYKLLTTGRVTVNGVVHDLGMGAWNNAVYYPLPNHHHHMHVALRPDAWF</sequence>
<dbReference type="OrthoDB" id="8742812at2"/>
<keyword evidence="1" id="KW-0472">Membrane</keyword>